<keyword evidence="1" id="KW-0547">Nucleotide-binding</keyword>
<name>A0ABQ3B758_9GAMM</name>
<protein>
    <recommendedName>
        <fullName evidence="1">5-oxoprolinase subunit A</fullName>
        <shortName evidence="1">5-OPase subunit A</shortName>
        <ecNumber evidence="1">3.5.2.9</ecNumber>
    </recommendedName>
    <alternativeName>
        <fullName evidence="1">5-oxoprolinase (ATP-hydrolyzing) subunit A</fullName>
    </alternativeName>
</protein>
<comment type="subunit">
    <text evidence="1">Forms a complex composed of PxpA, PxpB and PxpC.</text>
</comment>
<keyword evidence="1" id="KW-0067">ATP-binding</keyword>
<dbReference type="EMBL" id="BMXV01000008">
    <property type="protein sequence ID" value="GGY81921.1"/>
    <property type="molecule type" value="Genomic_DNA"/>
</dbReference>
<evidence type="ECO:0000256" key="1">
    <source>
        <dbReference type="HAMAP-Rule" id="MF_00691"/>
    </source>
</evidence>
<gene>
    <name evidence="1" type="primary">pxpA</name>
    <name evidence="2" type="ORF">GCM10007071_31590</name>
</gene>
<reference evidence="3" key="1">
    <citation type="journal article" date="2019" name="Int. J. Syst. Evol. Microbiol.">
        <title>The Global Catalogue of Microorganisms (GCM) 10K type strain sequencing project: providing services to taxonomists for standard genome sequencing and annotation.</title>
        <authorList>
            <consortium name="The Broad Institute Genomics Platform"/>
            <consortium name="The Broad Institute Genome Sequencing Center for Infectious Disease"/>
            <person name="Wu L."/>
            <person name="Ma J."/>
        </authorList>
    </citation>
    <scope>NUCLEOTIDE SEQUENCE [LARGE SCALE GENOMIC DNA]</scope>
    <source>
        <strain evidence="3">KCTC 22280</strain>
    </source>
</reference>
<dbReference type="HAMAP" id="MF_00691">
    <property type="entry name" value="PxpA"/>
    <property type="match status" value="1"/>
</dbReference>
<dbReference type="SUPFAM" id="SSF88713">
    <property type="entry name" value="Glycoside hydrolase/deacetylase"/>
    <property type="match status" value="1"/>
</dbReference>
<organism evidence="2 3">
    <name type="scientific">Marinobacter zhanjiangensis</name>
    <dbReference type="NCBI Taxonomy" id="578215"/>
    <lineage>
        <taxon>Bacteria</taxon>
        <taxon>Pseudomonadati</taxon>
        <taxon>Pseudomonadota</taxon>
        <taxon>Gammaproteobacteria</taxon>
        <taxon>Pseudomonadales</taxon>
        <taxon>Marinobacteraceae</taxon>
        <taxon>Marinobacter</taxon>
    </lineage>
</organism>
<dbReference type="NCBIfam" id="NF003816">
    <property type="entry name" value="PRK05406.1-5"/>
    <property type="match status" value="1"/>
</dbReference>
<dbReference type="NCBIfam" id="NF003814">
    <property type="entry name" value="PRK05406.1-3"/>
    <property type="match status" value="1"/>
</dbReference>
<evidence type="ECO:0000313" key="3">
    <source>
        <dbReference type="Proteomes" id="UP000601597"/>
    </source>
</evidence>
<comment type="catalytic activity">
    <reaction evidence="1">
        <text>5-oxo-L-proline + ATP + 2 H2O = L-glutamate + ADP + phosphate + H(+)</text>
        <dbReference type="Rhea" id="RHEA:10348"/>
        <dbReference type="ChEBI" id="CHEBI:15377"/>
        <dbReference type="ChEBI" id="CHEBI:15378"/>
        <dbReference type="ChEBI" id="CHEBI:29985"/>
        <dbReference type="ChEBI" id="CHEBI:30616"/>
        <dbReference type="ChEBI" id="CHEBI:43474"/>
        <dbReference type="ChEBI" id="CHEBI:58402"/>
        <dbReference type="ChEBI" id="CHEBI:456216"/>
        <dbReference type="EC" id="3.5.2.9"/>
    </reaction>
</comment>
<accession>A0ABQ3B758</accession>
<dbReference type="Pfam" id="PF03746">
    <property type="entry name" value="LamB_YcsF"/>
    <property type="match status" value="1"/>
</dbReference>
<comment type="function">
    <text evidence="1">Catalyzes the cleavage of 5-oxoproline to form L-glutamate coupled to the hydrolysis of ATP to ADP and inorganic phosphate.</text>
</comment>
<comment type="similarity">
    <text evidence="1">Belongs to the LamB/PxpA family.</text>
</comment>
<dbReference type="PANTHER" id="PTHR30292">
    <property type="entry name" value="UNCHARACTERIZED PROTEIN YBGL-RELATED"/>
    <property type="match status" value="1"/>
</dbReference>
<keyword evidence="3" id="KW-1185">Reference proteome</keyword>
<dbReference type="PANTHER" id="PTHR30292:SF0">
    <property type="entry name" value="5-OXOPROLINASE SUBUNIT A"/>
    <property type="match status" value="1"/>
</dbReference>
<dbReference type="CDD" id="cd10787">
    <property type="entry name" value="LamB_YcsF_like"/>
    <property type="match status" value="1"/>
</dbReference>
<dbReference type="Proteomes" id="UP000601597">
    <property type="component" value="Unassembled WGS sequence"/>
</dbReference>
<dbReference type="InterPro" id="IPR011330">
    <property type="entry name" value="Glyco_hydro/deAcase_b/a-brl"/>
</dbReference>
<sequence>MKLNCDLGESFGAWTMGQDEEVMPYIDMANVACGFHASDPSIMARTVTLARKHGVQIGAHPSYQDLAGFGRRSIQHTADEIRGLIWYQLGALEGICRAHGTTVEYVKPHGALNNDMMRDASILQAVMEAVAAYHHQLPLMIPATIHATEHSALADRLGLPLIFEAFADRAYDDDGRLVPRNQPGAVHNDPDTIVAQAMTLASQGGLYGLSGKWLTLTANSLCVHGDNSHALAATRAIRDALNQRNSTA</sequence>
<evidence type="ECO:0000313" key="2">
    <source>
        <dbReference type="EMBL" id="GGY81921.1"/>
    </source>
</evidence>
<dbReference type="Gene3D" id="3.20.20.370">
    <property type="entry name" value="Glycoside hydrolase/deacetylase"/>
    <property type="match status" value="1"/>
</dbReference>
<dbReference type="InterPro" id="IPR005501">
    <property type="entry name" value="LamB/YcsF/PxpA-like"/>
</dbReference>
<dbReference type="RefSeq" id="WP_189577772.1">
    <property type="nucleotide sequence ID" value="NZ_BMXV01000008.1"/>
</dbReference>
<comment type="caution">
    <text evidence="2">The sequence shown here is derived from an EMBL/GenBank/DDBJ whole genome shotgun (WGS) entry which is preliminary data.</text>
</comment>
<keyword evidence="1" id="KW-0378">Hydrolase</keyword>
<dbReference type="EC" id="3.5.2.9" evidence="1"/>
<proteinExistence type="inferred from homology"/>